<evidence type="ECO:0000256" key="4">
    <source>
        <dbReference type="ARBA" id="ARBA00023136"/>
    </source>
</evidence>
<evidence type="ECO:0000256" key="7">
    <source>
        <dbReference type="SAM" id="MobiDB-lite"/>
    </source>
</evidence>
<feature type="compositionally biased region" description="Low complexity" evidence="7">
    <location>
        <begin position="281"/>
        <end position="321"/>
    </location>
</feature>
<dbReference type="OrthoDB" id="8048523at2759"/>
<comment type="subcellular location">
    <subcellularLocation>
        <location evidence="1">Membrane</location>
        <topology evidence="1">Multi-pass membrane protein</topology>
    </subcellularLocation>
</comment>
<gene>
    <name evidence="9" type="ORF">BCV69DRAFT_272767</name>
</gene>
<evidence type="ECO:0008006" key="11">
    <source>
        <dbReference type="Google" id="ProtNLM"/>
    </source>
</evidence>
<feature type="compositionally biased region" description="Pro residues" evidence="7">
    <location>
        <begin position="643"/>
        <end position="657"/>
    </location>
</feature>
<feature type="transmembrane region" description="Helical" evidence="8">
    <location>
        <begin position="105"/>
        <end position="125"/>
    </location>
</feature>
<dbReference type="GO" id="GO:0034488">
    <property type="term" value="P:basic amino acid transmembrane export from vacuole"/>
    <property type="evidence" value="ECO:0007669"/>
    <property type="project" value="TreeGrafter"/>
</dbReference>
<feature type="compositionally biased region" description="Basic and acidic residues" evidence="7">
    <location>
        <begin position="242"/>
        <end position="270"/>
    </location>
</feature>
<dbReference type="Proteomes" id="UP000245942">
    <property type="component" value="Unassembled WGS sequence"/>
</dbReference>
<feature type="compositionally biased region" description="Polar residues" evidence="7">
    <location>
        <begin position="158"/>
        <end position="187"/>
    </location>
</feature>
<keyword evidence="4 8" id="KW-0472">Membrane</keyword>
<feature type="transmembrane region" description="Helical" evidence="8">
    <location>
        <begin position="78"/>
        <end position="99"/>
    </location>
</feature>
<protein>
    <recommendedName>
        <fullName evidence="11">PQ-loop-domain-containing protein</fullName>
    </recommendedName>
</protein>
<dbReference type="InterPro" id="IPR006603">
    <property type="entry name" value="PQ-loop_rpt"/>
</dbReference>
<feature type="compositionally biased region" description="Polar residues" evidence="7">
    <location>
        <begin position="325"/>
        <end position="336"/>
    </location>
</feature>
<feature type="region of interest" description="Disordered" evidence="7">
    <location>
        <begin position="135"/>
        <end position="365"/>
    </location>
</feature>
<feature type="compositionally biased region" description="Low complexity" evidence="7">
    <location>
        <begin position="346"/>
        <end position="362"/>
    </location>
</feature>
<evidence type="ECO:0000256" key="8">
    <source>
        <dbReference type="SAM" id="Phobius"/>
    </source>
</evidence>
<organism evidence="9 10">
    <name type="scientific">Pseudomicrostroma glucosiphilum</name>
    <dbReference type="NCBI Taxonomy" id="1684307"/>
    <lineage>
        <taxon>Eukaryota</taxon>
        <taxon>Fungi</taxon>
        <taxon>Dikarya</taxon>
        <taxon>Basidiomycota</taxon>
        <taxon>Ustilaginomycotina</taxon>
        <taxon>Exobasidiomycetes</taxon>
        <taxon>Microstromatales</taxon>
        <taxon>Microstromatales incertae sedis</taxon>
        <taxon>Pseudomicrostroma</taxon>
    </lineage>
</organism>
<proteinExistence type="inferred from homology"/>
<feature type="region of interest" description="Disordered" evidence="7">
    <location>
        <begin position="382"/>
        <end position="545"/>
    </location>
</feature>
<feature type="compositionally biased region" description="Low complexity" evidence="7">
    <location>
        <begin position="422"/>
        <end position="436"/>
    </location>
</feature>
<feature type="transmembrane region" description="Helical" evidence="8">
    <location>
        <begin position="752"/>
        <end position="773"/>
    </location>
</feature>
<feature type="transmembrane region" description="Helical" evidence="8">
    <location>
        <begin position="546"/>
        <end position="565"/>
    </location>
</feature>
<dbReference type="GO" id="GO:0015174">
    <property type="term" value="F:basic amino acid transmembrane transporter activity"/>
    <property type="evidence" value="ECO:0007669"/>
    <property type="project" value="TreeGrafter"/>
</dbReference>
<dbReference type="AlphaFoldDB" id="A0A316U253"/>
<dbReference type="SMART" id="SM00679">
    <property type="entry name" value="CTNS"/>
    <property type="match status" value="2"/>
</dbReference>
<evidence type="ECO:0000313" key="9">
    <source>
        <dbReference type="EMBL" id="PWN18898.1"/>
    </source>
</evidence>
<dbReference type="RefSeq" id="XP_025346058.1">
    <property type="nucleotide sequence ID" value="XM_025490985.1"/>
</dbReference>
<keyword evidence="3 8" id="KW-1133">Transmembrane helix</keyword>
<keyword evidence="10" id="KW-1185">Reference proteome</keyword>
<dbReference type="PANTHER" id="PTHR16201">
    <property type="entry name" value="SEVEN TRANSMEMBRANE PROTEIN 1-RELATED"/>
    <property type="match status" value="1"/>
</dbReference>
<dbReference type="Gene3D" id="1.20.1280.290">
    <property type="match status" value="2"/>
</dbReference>
<feature type="region of interest" description="Disordered" evidence="7">
    <location>
        <begin position="629"/>
        <end position="673"/>
    </location>
</feature>
<dbReference type="FunFam" id="1.20.1280.290:FF:000009">
    <property type="entry name" value="PQ loop repeat family protein"/>
    <property type="match status" value="1"/>
</dbReference>
<comment type="similarity">
    <text evidence="5">Belongs to the laat-1 family.</text>
</comment>
<evidence type="ECO:0000313" key="10">
    <source>
        <dbReference type="Proteomes" id="UP000245942"/>
    </source>
</evidence>
<sequence length="794" mass="87104">MPPASAAFVSSSTATSSTWRHPSTAQLFQLTLLIANTAVSWNRRRISNIAGTASFTVWLFAQSPQLYENYRRKSVSGLSLVFLTQWIVADVLNLVGAFLTQQLPFQIAVAFYFCCVDCVIVFQWIRYSQINPPPKLSRPKYERHRTRHASHIHHRTHTQMSSASSHKYRPTMTQSLTLTRPSQSPVISSGPAGPPGYASMESTRPVDQQSRRAQSYPGRPMERASSDAGKNIIARLAGTHGEQSERQGRAGQREHKRPESQAEAERRDEAILSARARSRSKASLAMTAGTASTASSRAASPNPSSRGGPSAGPSRSVSPARGRSQRTNDPQEWQTSQHQHPHHHQALSLRPSASRSPSSSSSYKLMTQEALRVALLAERLEERRSRRGRSRSSTANTDTDGYFVGKYDNFGLRMAGSREGSRGSSRRSSIDGQSDGLRSNKGKARQHFLTVPTTDEDDSEEGGTSGLTIMMEGEATARPSPEGSTSPPRRHKLKRHASALGKELDPLLPLADKRRSSRRAGRSRVHSATQEQSTGSGRSKSRKRKATSAVAGVFSLLGIGSLVGLGEVGDSVGFWAMPGTANASVVRPMREQQEVRWRHPVMLYPQSTGQRTGLGAERPDVVALHFVSGNRDDDDHRHHRHNPPPTTPLPPPDPSPPPHDERPPGGGPPPRAPIDVPLLIGRIASWLCTILYTTSRLPQLYLNARRRSVEGLSILLFMSAFMGNSLYSLSILSSPEAVGEGKREYLRESMPFLLGSGGTLVFDAVIVLQWWMWGKKGQGQRRQESDGVVERVPA</sequence>
<dbReference type="EMBL" id="KZ819333">
    <property type="protein sequence ID" value="PWN18898.1"/>
    <property type="molecule type" value="Genomic_DNA"/>
</dbReference>
<evidence type="ECO:0000256" key="6">
    <source>
        <dbReference type="ARBA" id="ARBA00050768"/>
    </source>
</evidence>
<feature type="compositionally biased region" description="Polar residues" evidence="7">
    <location>
        <begin position="200"/>
        <end position="213"/>
    </location>
</feature>
<feature type="compositionally biased region" description="Basic residues" evidence="7">
    <location>
        <begin position="515"/>
        <end position="525"/>
    </location>
</feature>
<dbReference type="PANTHER" id="PTHR16201:SF34">
    <property type="entry name" value="LYSOSOMAL AMINO ACID TRANSPORTER 1"/>
    <property type="match status" value="1"/>
</dbReference>
<evidence type="ECO:0000256" key="2">
    <source>
        <dbReference type="ARBA" id="ARBA00022692"/>
    </source>
</evidence>
<dbReference type="GeneID" id="37012719"/>
<keyword evidence="2 8" id="KW-0812">Transmembrane</keyword>
<feature type="transmembrane region" description="Helical" evidence="8">
    <location>
        <begin position="714"/>
        <end position="732"/>
    </location>
</feature>
<evidence type="ECO:0000256" key="1">
    <source>
        <dbReference type="ARBA" id="ARBA00004141"/>
    </source>
</evidence>
<comment type="catalytic activity">
    <reaction evidence="6">
        <text>L-histidine(out) + L-arginine(in) = L-histidine(in) + L-arginine(out)</text>
        <dbReference type="Rhea" id="RHEA:71063"/>
        <dbReference type="ChEBI" id="CHEBI:32682"/>
        <dbReference type="ChEBI" id="CHEBI:57595"/>
    </reaction>
</comment>
<name>A0A316U253_9BASI</name>
<evidence type="ECO:0000256" key="5">
    <source>
        <dbReference type="ARBA" id="ARBA00038039"/>
    </source>
</evidence>
<feature type="transmembrane region" description="Helical" evidence="8">
    <location>
        <begin position="676"/>
        <end position="693"/>
    </location>
</feature>
<dbReference type="GO" id="GO:0000329">
    <property type="term" value="C:fungal-type vacuole membrane"/>
    <property type="evidence" value="ECO:0007669"/>
    <property type="project" value="TreeGrafter"/>
</dbReference>
<accession>A0A316U253</accession>
<dbReference type="InterPro" id="IPR051415">
    <property type="entry name" value="LAAT-1"/>
</dbReference>
<reference evidence="9 10" key="1">
    <citation type="journal article" date="2018" name="Mol. Biol. Evol.">
        <title>Broad Genomic Sampling Reveals a Smut Pathogenic Ancestry of the Fungal Clade Ustilaginomycotina.</title>
        <authorList>
            <person name="Kijpornyongpan T."/>
            <person name="Mondo S.J."/>
            <person name="Barry K."/>
            <person name="Sandor L."/>
            <person name="Lee J."/>
            <person name="Lipzen A."/>
            <person name="Pangilinan J."/>
            <person name="LaButti K."/>
            <person name="Hainaut M."/>
            <person name="Henrissat B."/>
            <person name="Grigoriev I.V."/>
            <person name="Spatafora J.W."/>
            <person name="Aime M.C."/>
        </authorList>
    </citation>
    <scope>NUCLEOTIDE SEQUENCE [LARGE SCALE GENOMIC DNA]</scope>
    <source>
        <strain evidence="9 10">MCA 4718</strain>
    </source>
</reference>
<evidence type="ECO:0000256" key="3">
    <source>
        <dbReference type="ARBA" id="ARBA00022989"/>
    </source>
</evidence>
<dbReference type="Pfam" id="PF04193">
    <property type="entry name" value="PQ-loop"/>
    <property type="match status" value="2"/>
</dbReference>
<feature type="compositionally biased region" description="Basic residues" evidence="7">
    <location>
        <begin position="137"/>
        <end position="157"/>
    </location>
</feature>
<feature type="compositionally biased region" description="Basic residues" evidence="7">
    <location>
        <begin position="488"/>
        <end position="497"/>
    </location>
</feature>